<keyword evidence="6 9" id="KW-0418">Kinase</keyword>
<dbReference type="RefSeq" id="WP_229933467.1">
    <property type="nucleotide sequence ID" value="NZ_CAJHOF010000019.1"/>
</dbReference>
<dbReference type="EC" id="2.7.4.8" evidence="2 9"/>
<organism evidence="11 12">
    <name type="scientific">Campylobacter majalis</name>
    <dbReference type="NCBI Taxonomy" id="2790656"/>
    <lineage>
        <taxon>Bacteria</taxon>
        <taxon>Pseudomonadati</taxon>
        <taxon>Campylobacterota</taxon>
        <taxon>Epsilonproteobacteria</taxon>
        <taxon>Campylobacterales</taxon>
        <taxon>Campylobacteraceae</taxon>
        <taxon>Campylobacter</taxon>
    </lineage>
</organism>
<dbReference type="Gene3D" id="3.40.50.300">
    <property type="entry name" value="P-loop containing nucleotide triphosphate hydrolases"/>
    <property type="match status" value="1"/>
</dbReference>
<dbReference type="Gene3D" id="3.30.63.10">
    <property type="entry name" value="Guanylate Kinase phosphate binding domain"/>
    <property type="match status" value="1"/>
</dbReference>
<evidence type="ECO:0000256" key="7">
    <source>
        <dbReference type="ARBA" id="ARBA00022840"/>
    </source>
</evidence>
<dbReference type="InterPro" id="IPR020590">
    <property type="entry name" value="Guanylate_kinase_CS"/>
</dbReference>
<evidence type="ECO:0000256" key="8">
    <source>
        <dbReference type="ARBA" id="ARBA00030128"/>
    </source>
</evidence>
<gene>
    <name evidence="9 11" type="primary">gmk</name>
    <name evidence="11" type="ORF">LMG7974_01696</name>
</gene>
<comment type="function">
    <text evidence="9">Essential for recycling GMP and indirectly, cGMP.</text>
</comment>
<dbReference type="EMBL" id="CAJHOF010000019">
    <property type="protein sequence ID" value="CAD7289619.1"/>
    <property type="molecule type" value="Genomic_DNA"/>
</dbReference>
<evidence type="ECO:0000259" key="10">
    <source>
        <dbReference type="PROSITE" id="PS50052"/>
    </source>
</evidence>
<keyword evidence="7 9" id="KW-0067">ATP-binding</keyword>
<feature type="domain" description="Guanylate kinase-like" evidence="10">
    <location>
        <begin position="3"/>
        <end position="182"/>
    </location>
</feature>
<comment type="subcellular location">
    <subcellularLocation>
        <location evidence="9">Cytoplasm</location>
    </subcellularLocation>
</comment>
<name>A0ABN7KBR0_9BACT</name>
<sequence>MDGQILVISGPSGSGKSTLLTRLFQEERDLYFSISSTTRSPRDGEIDGVHYHFVSEDEFKNGIDNDEFLEWAKVHKNFYGTNLKPVLQALNDGKIVIFDIDVQGFNLAKQKFSNYITSLFLTTKSQSELKTRLQNRKSETEASIQNRLMNAVGEMQHIKEYDYFLINDDLQSCYDNLRSIIHVMRLKSSQIKLRETIDEWIDN</sequence>
<dbReference type="SMART" id="SM00072">
    <property type="entry name" value="GuKc"/>
    <property type="match status" value="1"/>
</dbReference>
<dbReference type="SUPFAM" id="SSF52540">
    <property type="entry name" value="P-loop containing nucleoside triphosphate hydrolases"/>
    <property type="match status" value="1"/>
</dbReference>
<evidence type="ECO:0000256" key="2">
    <source>
        <dbReference type="ARBA" id="ARBA00012961"/>
    </source>
</evidence>
<evidence type="ECO:0000256" key="3">
    <source>
        <dbReference type="ARBA" id="ARBA00016296"/>
    </source>
</evidence>
<dbReference type="InterPro" id="IPR008145">
    <property type="entry name" value="GK/Ca_channel_bsu"/>
</dbReference>
<protein>
    <recommendedName>
        <fullName evidence="3 9">Guanylate kinase</fullName>
        <ecNumber evidence="2 9">2.7.4.8</ecNumber>
    </recommendedName>
    <alternativeName>
        <fullName evidence="8 9">GMP kinase</fullName>
    </alternativeName>
</protein>
<evidence type="ECO:0000313" key="12">
    <source>
        <dbReference type="Proteomes" id="UP000789803"/>
    </source>
</evidence>
<comment type="similarity">
    <text evidence="1 9">Belongs to the guanylate kinase family.</text>
</comment>
<keyword evidence="12" id="KW-1185">Reference proteome</keyword>
<dbReference type="InterPro" id="IPR027417">
    <property type="entry name" value="P-loop_NTPase"/>
</dbReference>
<dbReference type="CDD" id="cd00071">
    <property type="entry name" value="GMPK"/>
    <property type="match status" value="1"/>
</dbReference>
<reference evidence="11 12" key="1">
    <citation type="submission" date="2020-11" db="EMBL/GenBank/DDBJ databases">
        <authorList>
            <person name="Peeters C."/>
        </authorList>
    </citation>
    <scope>NUCLEOTIDE SEQUENCE [LARGE SCALE GENOMIC DNA]</scope>
    <source>
        <strain evidence="11 12">LMG 7974</strain>
    </source>
</reference>
<evidence type="ECO:0000256" key="5">
    <source>
        <dbReference type="ARBA" id="ARBA00022741"/>
    </source>
</evidence>
<dbReference type="PANTHER" id="PTHR23117">
    <property type="entry name" value="GUANYLATE KINASE-RELATED"/>
    <property type="match status" value="1"/>
</dbReference>
<evidence type="ECO:0000256" key="9">
    <source>
        <dbReference type="HAMAP-Rule" id="MF_00328"/>
    </source>
</evidence>
<evidence type="ECO:0000256" key="6">
    <source>
        <dbReference type="ARBA" id="ARBA00022777"/>
    </source>
</evidence>
<dbReference type="Proteomes" id="UP000789803">
    <property type="component" value="Unassembled WGS sequence"/>
</dbReference>
<dbReference type="GO" id="GO:0004385">
    <property type="term" value="F:GMP kinase activity"/>
    <property type="evidence" value="ECO:0007669"/>
    <property type="project" value="UniProtKB-EC"/>
</dbReference>
<evidence type="ECO:0000313" key="11">
    <source>
        <dbReference type="EMBL" id="CAD7289619.1"/>
    </source>
</evidence>
<dbReference type="HAMAP" id="MF_00328">
    <property type="entry name" value="Guanylate_kinase"/>
    <property type="match status" value="1"/>
</dbReference>
<dbReference type="InterPro" id="IPR017665">
    <property type="entry name" value="Guanylate_kinase"/>
</dbReference>
<dbReference type="InterPro" id="IPR008144">
    <property type="entry name" value="Guanylate_kin-like_dom"/>
</dbReference>
<dbReference type="Pfam" id="PF00625">
    <property type="entry name" value="Guanylate_kin"/>
    <property type="match status" value="1"/>
</dbReference>
<evidence type="ECO:0000256" key="4">
    <source>
        <dbReference type="ARBA" id="ARBA00022679"/>
    </source>
</evidence>
<dbReference type="PANTHER" id="PTHR23117:SF13">
    <property type="entry name" value="GUANYLATE KINASE"/>
    <property type="match status" value="1"/>
</dbReference>
<proteinExistence type="inferred from homology"/>
<dbReference type="PROSITE" id="PS00856">
    <property type="entry name" value="GUANYLATE_KINASE_1"/>
    <property type="match status" value="1"/>
</dbReference>
<keyword evidence="4 9" id="KW-0808">Transferase</keyword>
<accession>A0ABN7KBR0</accession>
<comment type="caution">
    <text evidence="11">The sequence shown here is derived from an EMBL/GenBank/DDBJ whole genome shotgun (WGS) entry which is preliminary data.</text>
</comment>
<feature type="binding site" evidence="9">
    <location>
        <begin position="10"/>
        <end position="17"/>
    </location>
    <ligand>
        <name>ATP</name>
        <dbReference type="ChEBI" id="CHEBI:30616"/>
    </ligand>
</feature>
<dbReference type="NCBIfam" id="TIGR03263">
    <property type="entry name" value="guanyl_kin"/>
    <property type="match status" value="1"/>
</dbReference>
<evidence type="ECO:0000256" key="1">
    <source>
        <dbReference type="ARBA" id="ARBA00005790"/>
    </source>
</evidence>
<comment type="catalytic activity">
    <reaction evidence="9">
        <text>GMP + ATP = GDP + ADP</text>
        <dbReference type="Rhea" id="RHEA:20780"/>
        <dbReference type="ChEBI" id="CHEBI:30616"/>
        <dbReference type="ChEBI" id="CHEBI:58115"/>
        <dbReference type="ChEBI" id="CHEBI:58189"/>
        <dbReference type="ChEBI" id="CHEBI:456216"/>
        <dbReference type="EC" id="2.7.4.8"/>
    </reaction>
</comment>
<keyword evidence="9" id="KW-0963">Cytoplasm</keyword>
<keyword evidence="5 9" id="KW-0547">Nucleotide-binding</keyword>
<dbReference type="PROSITE" id="PS50052">
    <property type="entry name" value="GUANYLATE_KINASE_2"/>
    <property type="match status" value="1"/>
</dbReference>